<dbReference type="SUPFAM" id="SSF53756">
    <property type="entry name" value="UDP-Glycosyltransferase/glycogen phosphorylase"/>
    <property type="match status" value="1"/>
</dbReference>
<feature type="region of interest" description="Disordered" evidence="1">
    <location>
        <begin position="1"/>
        <end position="67"/>
    </location>
</feature>
<proteinExistence type="predicted"/>
<sequence>MGGVALNPAERGPDAASVVPPTGDPAGPAPTETPQAPTVPRPSVPGAPVAVPPAGAPAQAPTGPADSGVAPHLDLALFGVAIAARGRPGRTGAEEAAWTVLHLGAAEDEHGRASVVDLLAALRHSGQPARLRLVGALPQAQRGRLLERATAAGVVGALDLVGARAPHEIARLLVEAALLVVPAPPAGQRHGGGGAGSTPDDGGLVAVVLAGCAAGTPVLAPDLPETRRLAAELPEVTLVAPRAPVEAWARAAVRPLPVPPTPDDRWTALRRLRRSSFCRDRPALGDESAAGPARG</sequence>
<accession>E3IZ14</accession>
<feature type="compositionally biased region" description="Low complexity" evidence="1">
    <location>
        <begin position="20"/>
        <end position="34"/>
    </location>
</feature>
<dbReference type="eggNOG" id="COG0438">
    <property type="taxonomic scope" value="Bacteria"/>
</dbReference>
<evidence type="ECO:0000313" key="2">
    <source>
        <dbReference type="EMBL" id="ADP80297.1"/>
    </source>
</evidence>
<gene>
    <name evidence="2" type="ordered locus">FraEuI1c_2258</name>
</gene>
<feature type="compositionally biased region" description="Pro residues" evidence="1">
    <location>
        <begin position="37"/>
        <end position="55"/>
    </location>
</feature>
<evidence type="ECO:0000256" key="1">
    <source>
        <dbReference type="SAM" id="MobiDB-lite"/>
    </source>
</evidence>
<dbReference type="KEGG" id="fri:FraEuI1c_2258"/>
<protein>
    <submittedName>
        <fullName evidence="2">Uncharacterized protein</fullName>
    </submittedName>
</protein>
<feature type="compositionally biased region" description="Low complexity" evidence="1">
    <location>
        <begin position="56"/>
        <end position="65"/>
    </location>
</feature>
<dbReference type="Gene3D" id="3.40.50.2000">
    <property type="entry name" value="Glycogen Phosphorylase B"/>
    <property type="match status" value="1"/>
</dbReference>
<keyword evidence="3" id="KW-1185">Reference proteome</keyword>
<name>E3IZ14_PSEI1</name>
<dbReference type="AlphaFoldDB" id="E3IZ14"/>
<dbReference type="STRING" id="298654.FraEuI1c_2258"/>
<dbReference type="Proteomes" id="UP000002484">
    <property type="component" value="Chromosome"/>
</dbReference>
<dbReference type="HOGENOM" id="CLU_942517_0_0_11"/>
<evidence type="ECO:0000313" key="3">
    <source>
        <dbReference type="Proteomes" id="UP000002484"/>
    </source>
</evidence>
<dbReference type="RefSeq" id="WP_013423416.1">
    <property type="nucleotide sequence ID" value="NC_014666.1"/>
</dbReference>
<dbReference type="InParanoid" id="E3IZ14"/>
<organism evidence="2 3">
    <name type="scientific">Pseudofrankia inefficax (strain DSM 45817 / CECT 9037 / DDB 130130 / EuI1c)</name>
    <name type="common">Frankia inefficax</name>
    <dbReference type="NCBI Taxonomy" id="298654"/>
    <lineage>
        <taxon>Bacteria</taxon>
        <taxon>Bacillati</taxon>
        <taxon>Actinomycetota</taxon>
        <taxon>Actinomycetes</taxon>
        <taxon>Frankiales</taxon>
        <taxon>Frankiaceae</taxon>
        <taxon>Pseudofrankia</taxon>
    </lineage>
</organism>
<dbReference type="EMBL" id="CP002299">
    <property type="protein sequence ID" value="ADP80297.1"/>
    <property type="molecule type" value="Genomic_DNA"/>
</dbReference>
<reference evidence="2 3" key="1">
    <citation type="submission" date="2010-10" db="EMBL/GenBank/DDBJ databases">
        <title>Complete sequence of Frankia sp. EuI1c.</title>
        <authorList>
            <consortium name="US DOE Joint Genome Institute"/>
            <person name="Lucas S."/>
            <person name="Copeland A."/>
            <person name="Lapidus A."/>
            <person name="Cheng J.-F."/>
            <person name="Bruce D."/>
            <person name="Goodwin L."/>
            <person name="Pitluck S."/>
            <person name="Chertkov O."/>
            <person name="Detter J.C."/>
            <person name="Han C."/>
            <person name="Tapia R."/>
            <person name="Land M."/>
            <person name="Hauser L."/>
            <person name="Jeffries C."/>
            <person name="Kyrpides N."/>
            <person name="Ivanova N."/>
            <person name="Mikhailova N."/>
            <person name="Beauchemin N."/>
            <person name="Sen A."/>
            <person name="Sur S.A."/>
            <person name="Gtari M."/>
            <person name="Wall L."/>
            <person name="Tisa L."/>
            <person name="Woyke T."/>
        </authorList>
    </citation>
    <scope>NUCLEOTIDE SEQUENCE [LARGE SCALE GENOMIC DNA]</scope>
    <source>
        <strain evidence="3">DSM 45817 / CECT 9037 / EuI1c</strain>
    </source>
</reference>